<dbReference type="Gene3D" id="3.40.50.2300">
    <property type="match status" value="1"/>
</dbReference>
<keyword evidence="3" id="KW-0805">Transcription regulation</keyword>
<accession>A0AAV9CZD1</accession>
<comment type="caution">
    <text evidence="7">The sequence shown here is derived from an EMBL/GenBank/DDBJ whole genome shotgun (WGS) entry which is preliminary data.</text>
</comment>
<reference evidence="7" key="2">
    <citation type="submission" date="2023-06" db="EMBL/GenBank/DDBJ databases">
        <authorList>
            <person name="Ma L."/>
            <person name="Liu K.-W."/>
            <person name="Li Z."/>
            <person name="Hsiao Y.-Y."/>
            <person name="Qi Y."/>
            <person name="Fu T."/>
            <person name="Tang G."/>
            <person name="Zhang D."/>
            <person name="Sun W.-H."/>
            <person name="Liu D.-K."/>
            <person name="Li Y."/>
            <person name="Chen G.-Z."/>
            <person name="Liu X.-D."/>
            <person name="Liao X.-Y."/>
            <person name="Jiang Y.-T."/>
            <person name="Yu X."/>
            <person name="Hao Y."/>
            <person name="Huang J."/>
            <person name="Zhao X.-W."/>
            <person name="Ke S."/>
            <person name="Chen Y.-Y."/>
            <person name="Wu W.-L."/>
            <person name="Hsu J.-L."/>
            <person name="Lin Y.-F."/>
            <person name="Huang M.-D."/>
            <person name="Li C.-Y."/>
            <person name="Huang L."/>
            <person name="Wang Z.-W."/>
            <person name="Zhao X."/>
            <person name="Zhong W.-Y."/>
            <person name="Peng D.-H."/>
            <person name="Ahmad S."/>
            <person name="Lan S."/>
            <person name="Zhang J.-S."/>
            <person name="Tsai W.-C."/>
            <person name="Van De Peer Y."/>
            <person name="Liu Z.-J."/>
        </authorList>
    </citation>
    <scope>NUCLEOTIDE SEQUENCE</scope>
    <source>
        <strain evidence="7">CP</strain>
        <tissue evidence="7">Leaves</tissue>
    </source>
</reference>
<evidence type="ECO:0000256" key="5">
    <source>
        <dbReference type="ARBA" id="ARBA00023163"/>
    </source>
</evidence>
<proteinExistence type="predicted"/>
<keyword evidence="4" id="KW-0238">DNA-binding</keyword>
<reference evidence="7" key="1">
    <citation type="journal article" date="2023" name="Nat. Commun.">
        <title>Diploid and tetraploid genomes of Acorus and the evolution of monocots.</title>
        <authorList>
            <person name="Ma L."/>
            <person name="Liu K.W."/>
            <person name="Li Z."/>
            <person name="Hsiao Y.Y."/>
            <person name="Qi Y."/>
            <person name="Fu T."/>
            <person name="Tang G.D."/>
            <person name="Zhang D."/>
            <person name="Sun W.H."/>
            <person name="Liu D.K."/>
            <person name="Li Y."/>
            <person name="Chen G.Z."/>
            <person name="Liu X.D."/>
            <person name="Liao X.Y."/>
            <person name="Jiang Y.T."/>
            <person name="Yu X."/>
            <person name="Hao Y."/>
            <person name="Huang J."/>
            <person name="Zhao X.W."/>
            <person name="Ke S."/>
            <person name="Chen Y.Y."/>
            <person name="Wu W.L."/>
            <person name="Hsu J.L."/>
            <person name="Lin Y.F."/>
            <person name="Huang M.D."/>
            <person name="Li C.Y."/>
            <person name="Huang L."/>
            <person name="Wang Z.W."/>
            <person name="Zhao X."/>
            <person name="Zhong W.Y."/>
            <person name="Peng D.H."/>
            <person name="Ahmad S."/>
            <person name="Lan S."/>
            <person name="Zhang J.S."/>
            <person name="Tsai W.C."/>
            <person name="Van de Peer Y."/>
            <person name="Liu Z.J."/>
        </authorList>
    </citation>
    <scope>NUCLEOTIDE SEQUENCE</scope>
    <source>
        <strain evidence="7">CP</strain>
    </source>
</reference>
<dbReference type="Gene3D" id="1.10.10.60">
    <property type="entry name" value="Homeodomain-like"/>
    <property type="match status" value="1"/>
</dbReference>
<dbReference type="GO" id="GO:0003677">
    <property type="term" value="F:DNA binding"/>
    <property type="evidence" value="ECO:0007669"/>
    <property type="project" value="UniProtKB-KW"/>
</dbReference>
<evidence type="ECO:0000313" key="8">
    <source>
        <dbReference type="Proteomes" id="UP001180020"/>
    </source>
</evidence>
<dbReference type="SUPFAM" id="SSF46689">
    <property type="entry name" value="Homeodomain-like"/>
    <property type="match status" value="1"/>
</dbReference>
<keyword evidence="5" id="KW-0804">Transcription</keyword>
<dbReference type="PANTHER" id="PTHR43874:SF7">
    <property type="entry name" value="TWO-COMPONENT RESPONSE REGULATOR ARR10"/>
    <property type="match status" value="1"/>
</dbReference>
<dbReference type="PANTHER" id="PTHR43874">
    <property type="entry name" value="TWO-COMPONENT RESPONSE REGULATOR"/>
    <property type="match status" value="1"/>
</dbReference>
<sequence>MEDSHAATTQVLVIDKDSHAATTRVLVIDNDRNVSNKLREFKYKVTTCSKAEYALKLVQDMDVKFDIVMIDAFMSDMDSFELLERISNDVNASIIKEQLKYIWKHTIRKSVKIETLSENIEEGDAVSTRIMNYKNYMMNDEEDLELRDESSTTKKRFHWKPQFHRRFVDVVTELGDRACPKEILARMNVPYLTRENVASHLQIIHLTIQQIYIMSYRDGFQISGPSKEGNNTTQRVEDNLSPIFTAMDMDMLNSLLRKVRRTAGATVITSRRSWVHRIGRSDAIHIDHWMQ</sequence>
<evidence type="ECO:0000313" key="7">
    <source>
        <dbReference type="EMBL" id="KAK1293512.1"/>
    </source>
</evidence>
<dbReference type="InterPro" id="IPR009057">
    <property type="entry name" value="Homeodomain-like_sf"/>
</dbReference>
<evidence type="ECO:0000256" key="1">
    <source>
        <dbReference type="ARBA" id="ARBA00004123"/>
    </source>
</evidence>
<dbReference type="GO" id="GO:0000160">
    <property type="term" value="P:phosphorelay signal transduction system"/>
    <property type="evidence" value="ECO:0007669"/>
    <property type="project" value="UniProtKB-KW"/>
</dbReference>
<comment type="subcellular location">
    <subcellularLocation>
        <location evidence="1">Nucleus</location>
    </subcellularLocation>
</comment>
<evidence type="ECO:0000256" key="3">
    <source>
        <dbReference type="ARBA" id="ARBA00023015"/>
    </source>
</evidence>
<dbReference type="InterPro" id="IPR045279">
    <property type="entry name" value="ARR-like"/>
</dbReference>
<dbReference type="InterPro" id="IPR011006">
    <property type="entry name" value="CheY-like_superfamily"/>
</dbReference>
<gene>
    <name evidence="7" type="primary">ARR11</name>
    <name evidence="7" type="ORF">QJS10_CPB17g01081</name>
</gene>
<dbReference type="SUPFAM" id="SSF52172">
    <property type="entry name" value="CheY-like"/>
    <property type="match status" value="1"/>
</dbReference>
<keyword evidence="8" id="KW-1185">Reference proteome</keyword>
<evidence type="ECO:0000256" key="4">
    <source>
        <dbReference type="ARBA" id="ARBA00023125"/>
    </source>
</evidence>
<evidence type="ECO:0000256" key="2">
    <source>
        <dbReference type="ARBA" id="ARBA00023012"/>
    </source>
</evidence>
<evidence type="ECO:0000256" key="6">
    <source>
        <dbReference type="ARBA" id="ARBA00023242"/>
    </source>
</evidence>
<dbReference type="AlphaFoldDB" id="A0AAV9CZD1"/>
<dbReference type="EMBL" id="JAUJYO010000017">
    <property type="protein sequence ID" value="KAK1293512.1"/>
    <property type="molecule type" value="Genomic_DNA"/>
</dbReference>
<dbReference type="FunFam" id="1.10.10.60:FF:000007">
    <property type="entry name" value="Two-component response regulator"/>
    <property type="match status" value="1"/>
</dbReference>
<name>A0AAV9CZD1_ACOCL</name>
<keyword evidence="2" id="KW-0902">Two-component regulatory system</keyword>
<dbReference type="GO" id="GO:0005634">
    <property type="term" value="C:nucleus"/>
    <property type="evidence" value="ECO:0007669"/>
    <property type="project" value="UniProtKB-SubCell"/>
</dbReference>
<dbReference type="Proteomes" id="UP001180020">
    <property type="component" value="Unassembled WGS sequence"/>
</dbReference>
<dbReference type="GO" id="GO:0009736">
    <property type="term" value="P:cytokinin-activated signaling pathway"/>
    <property type="evidence" value="ECO:0007669"/>
    <property type="project" value="InterPro"/>
</dbReference>
<protein>
    <submittedName>
        <fullName evidence="7">Two-component response regulator ARR11</fullName>
    </submittedName>
</protein>
<keyword evidence="6" id="KW-0539">Nucleus</keyword>
<dbReference type="InterPro" id="IPR006447">
    <property type="entry name" value="Myb_dom_plants"/>
</dbReference>
<dbReference type="NCBIfam" id="TIGR01557">
    <property type="entry name" value="myb_SHAQKYF"/>
    <property type="match status" value="1"/>
</dbReference>
<organism evidence="7 8">
    <name type="scientific">Acorus calamus</name>
    <name type="common">Sweet flag</name>
    <dbReference type="NCBI Taxonomy" id="4465"/>
    <lineage>
        <taxon>Eukaryota</taxon>
        <taxon>Viridiplantae</taxon>
        <taxon>Streptophyta</taxon>
        <taxon>Embryophyta</taxon>
        <taxon>Tracheophyta</taxon>
        <taxon>Spermatophyta</taxon>
        <taxon>Magnoliopsida</taxon>
        <taxon>Liliopsida</taxon>
        <taxon>Acoraceae</taxon>
        <taxon>Acorus</taxon>
    </lineage>
</organism>